<dbReference type="Gene3D" id="3.40.50.300">
    <property type="entry name" value="P-loop containing nucleotide triphosphate hydrolases"/>
    <property type="match status" value="1"/>
</dbReference>
<reference evidence="15 16" key="1">
    <citation type="submission" date="2019-08" db="EMBL/GenBank/DDBJ databases">
        <title>Deep-cultivation of Planctomycetes and their phenomic and genomic characterization uncovers novel biology.</title>
        <authorList>
            <person name="Wiegand S."/>
            <person name="Jogler M."/>
            <person name="Boedeker C."/>
            <person name="Pinto D."/>
            <person name="Vollmers J."/>
            <person name="Rivas-Marin E."/>
            <person name="Kohn T."/>
            <person name="Peeters S.H."/>
            <person name="Heuer A."/>
            <person name="Rast P."/>
            <person name="Oberbeckmann S."/>
            <person name="Bunk B."/>
            <person name="Jeske O."/>
            <person name="Meyerdierks A."/>
            <person name="Storesund J.E."/>
            <person name="Kallscheuer N."/>
            <person name="Luecker S."/>
            <person name="Lage O.M."/>
            <person name="Pohl T."/>
            <person name="Merkel B.J."/>
            <person name="Hornburger P."/>
            <person name="Mueller R.-W."/>
            <person name="Bruemmer F."/>
            <person name="Labrenz M."/>
            <person name="Spormann A.M."/>
            <person name="Op den Camp H."/>
            <person name="Overmann J."/>
            <person name="Amann R."/>
            <person name="Jetten M.S.M."/>
            <person name="Mascher T."/>
            <person name="Medema M.H."/>
            <person name="Devos D.P."/>
            <person name="Kaster A.-K."/>
            <person name="Ovreas L."/>
            <person name="Rohde M."/>
            <person name="Galperin M.Y."/>
            <person name="Jogler C."/>
        </authorList>
    </citation>
    <scope>NUCLEOTIDE SEQUENCE [LARGE SCALE GENOMIC DNA]</scope>
    <source>
        <strain evidence="15 16">FC18</strain>
    </source>
</reference>
<evidence type="ECO:0000256" key="8">
    <source>
        <dbReference type="ARBA" id="ARBA00022989"/>
    </source>
</evidence>
<dbReference type="GO" id="GO:0005886">
    <property type="term" value="C:plasma membrane"/>
    <property type="evidence" value="ECO:0007669"/>
    <property type="project" value="UniProtKB-SubCell"/>
</dbReference>
<sequence length="789" mass="88318">MNQPNNDPNSQEKKFSAEELDRIMAESGGGSPEPQPAAESNRAESTSSRFDNQDRNQSENSSQPQSSAEPQERDPRGKHTSLQCLALVARHHGIDVSADRLIHDYSLEFDEPSLKRVLRIGKDTGLKIRHSRLTWKQLCKLDQAFPVMIRLENGNYVIAVGMRESDEAGDTVKQIAVFDPLAGDEGFIFLSQEKFEKSWKGEVILAKKKTSLLKQNQKFSLRWFIPEVIREWRSFFNVGLAAIFIHLIALVVPLYFQIVIDKVLVNYAQATLQVLTVGICIALIFDAILGYLRSYLLLYATSKIDVRVATRTFGHLMRLPLNFFEHITAGVLTKHMQQTSQIREFLTGSLFLTLLDSTALIIFIPILLYYSVPLTIVVLIFAALLGVNIGVLLIPYRTRLEALYHAEGERQAMLVETIHGIQTVKALSMEPVQRKHWDDSSAQAVAMHFRVGKISIAATTISKLLEKLLTVTVVWFGASLVLGKELSVGELVAFQMISGRVTGPLVQLVSLVHSYQQCALSVRMLGTVMNRDEEPGIGRGLRPMIDGEMQFEGVTFRYDPTAAPALEDVSFDIPRGKITGIVGRSGSGKTTLTRMIQGMHQPQSGIIRIDKLDMRELDISHVRQNIGVVLQDNFLFRGSIRDNIAMAKTNASFQEVVYVARLAGAAEFIERMPQSYDTMLEENGSNLSGGQKQRLAIARALLKEPKILIFDEATSALDPESEAIIQRNLKRIAKGRTVVVVSHRLTTLTDCDQIIVMERGRIDMIGTHQQLLQSCKVYQELWYQQTGRG</sequence>
<evidence type="ECO:0000256" key="11">
    <source>
        <dbReference type="SAM" id="Phobius"/>
    </source>
</evidence>
<dbReference type="InterPro" id="IPR011527">
    <property type="entry name" value="ABC1_TM_dom"/>
</dbReference>
<evidence type="ECO:0000256" key="9">
    <source>
        <dbReference type="ARBA" id="ARBA00023136"/>
    </source>
</evidence>
<evidence type="ECO:0000259" key="13">
    <source>
        <dbReference type="PROSITE" id="PS50929"/>
    </source>
</evidence>
<dbReference type="PROSITE" id="PS50893">
    <property type="entry name" value="ABC_TRANSPORTER_2"/>
    <property type="match status" value="1"/>
</dbReference>
<evidence type="ECO:0000256" key="5">
    <source>
        <dbReference type="ARBA" id="ARBA00022741"/>
    </source>
</evidence>
<dbReference type="Pfam" id="PF03412">
    <property type="entry name" value="Peptidase_C39"/>
    <property type="match status" value="1"/>
</dbReference>
<dbReference type="InterPro" id="IPR027417">
    <property type="entry name" value="P-loop_NTPase"/>
</dbReference>
<dbReference type="AlphaFoldDB" id="A0A5B9PE30"/>
<dbReference type="InterPro" id="IPR003593">
    <property type="entry name" value="AAA+_ATPase"/>
</dbReference>
<feature type="compositionally biased region" description="Low complexity" evidence="10">
    <location>
        <begin position="58"/>
        <end position="69"/>
    </location>
</feature>
<keyword evidence="16" id="KW-1185">Reference proteome</keyword>
<feature type="transmembrane region" description="Helical" evidence="11">
    <location>
        <begin position="270"/>
        <end position="292"/>
    </location>
</feature>
<feature type="domain" description="ABC transmembrane type-1" evidence="13">
    <location>
        <begin position="238"/>
        <end position="517"/>
    </location>
</feature>
<keyword evidence="4 11" id="KW-0812">Transmembrane</keyword>
<dbReference type="EMBL" id="CP042912">
    <property type="protein sequence ID" value="QEG23455.1"/>
    <property type="molecule type" value="Genomic_DNA"/>
</dbReference>
<evidence type="ECO:0000259" key="14">
    <source>
        <dbReference type="PROSITE" id="PS50990"/>
    </source>
</evidence>
<dbReference type="Proteomes" id="UP000322214">
    <property type="component" value="Chromosome"/>
</dbReference>
<evidence type="ECO:0000256" key="4">
    <source>
        <dbReference type="ARBA" id="ARBA00022692"/>
    </source>
</evidence>
<dbReference type="GO" id="GO:0006508">
    <property type="term" value="P:proteolysis"/>
    <property type="evidence" value="ECO:0007669"/>
    <property type="project" value="InterPro"/>
</dbReference>
<dbReference type="InterPro" id="IPR039421">
    <property type="entry name" value="Type_1_exporter"/>
</dbReference>
<keyword evidence="6" id="KW-0378">Hydrolase</keyword>
<evidence type="ECO:0000256" key="10">
    <source>
        <dbReference type="SAM" id="MobiDB-lite"/>
    </source>
</evidence>
<feature type="region of interest" description="Disordered" evidence="10">
    <location>
        <begin position="1"/>
        <end position="78"/>
    </location>
</feature>
<evidence type="ECO:0000313" key="15">
    <source>
        <dbReference type="EMBL" id="QEG23455.1"/>
    </source>
</evidence>
<dbReference type="GO" id="GO:0015421">
    <property type="term" value="F:ABC-type oligopeptide transporter activity"/>
    <property type="evidence" value="ECO:0007669"/>
    <property type="project" value="TreeGrafter"/>
</dbReference>
<feature type="compositionally biased region" description="Basic and acidic residues" evidence="10">
    <location>
        <begin position="10"/>
        <end position="24"/>
    </location>
</feature>
<keyword evidence="3" id="KW-1003">Cell membrane</keyword>
<dbReference type="Gene3D" id="1.20.1560.10">
    <property type="entry name" value="ABC transporter type 1, transmembrane domain"/>
    <property type="match status" value="1"/>
</dbReference>
<evidence type="ECO:0000313" key="16">
    <source>
        <dbReference type="Proteomes" id="UP000322214"/>
    </source>
</evidence>
<evidence type="ECO:0000256" key="3">
    <source>
        <dbReference type="ARBA" id="ARBA00022475"/>
    </source>
</evidence>
<dbReference type="RefSeq" id="WP_202907478.1">
    <property type="nucleotide sequence ID" value="NZ_CP042912.1"/>
</dbReference>
<dbReference type="GO" id="GO:0008233">
    <property type="term" value="F:peptidase activity"/>
    <property type="evidence" value="ECO:0007669"/>
    <property type="project" value="InterPro"/>
</dbReference>
<feature type="transmembrane region" description="Helical" evidence="11">
    <location>
        <begin position="235"/>
        <end position="258"/>
    </location>
</feature>
<proteinExistence type="predicted"/>
<dbReference type="GO" id="GO:0016887">
    <property type="term" value="F:ATP hydrolysis activity"/>
    <property type="evidence" value="ECO:0007669"/>
    <property type="project" value="InterPro"/>
</dbReference>
<feature type="domain" description="Peptidase C39" evidence="14">
    <location>
        <begin position="71"/>
        <end position="206"/>
    </location>
</feature>
<evidence type="ECO:0000256" key="1">
    <source>
        <dbReference type="ARBA" id="ARBA00004651"/>
    </source>
</evidence>
<dbReference type="InterPro" id="IPR017871">
    <property type="entry name" value="ABC_transporter-like_CS"/>
</dbReference>
<organism evidence="15 16">
    <name type="scientific">Mariniblastus fucicola</name>
    <dbReference type="NCBI Taxonomy" id="980251"/>
    <lineage>
        <taxon>Bacteria</taxon>
        <taxon>Pseudomonadati</taxon>
        <taxon>Planctomycetota</taxon>
        <taxon>Planctomycetia</taxon>
        <taxon>Pirellulales</taxon>
        <taxon>Pirellulaceae</taxon>
        <taxon>Mariniblastus</taxon>
    </lineage>
</organism>
<dbReference type="CDD" id="cd18783">
    <property type="entry name" value="ABC_6TM_PrtD_LapB_HlyB_like"/>
    <property type="match status" value="1"/>
</dbReference>
<comment type="subcellular location">
    <subcellularLocation>
        <location evidence="1">Cell membrane</location>
        <topology evidence="1">Multi-pass membrane protein</topology>
    </subcellularLocation>
</comment>
<dbReference type="InterPro" id="IPR005074">
    <property type="entry name" value="Peptidase_C39"/>
</dbReference>
<feature type="domain" description="ABC transporter" evidence="12">
    <location>
        <begin position="549"/>
        <end position="784"/>
    </location>
</feature>
<name>A0A5B9PE30_9BACT</name>
<keyword evidence="5" id="KW-0547">Nucleotide-binding</keyword>
<dbReference type="CDD" id="cd02259">
    <property type="entry name" value="Peptidase_C39_like"/>
    <property type="match status" value="1"/>
</dbReference>
<dbReference type="Pfam" id="PF00664">
    <property type="entry name" value="ABC_membrane"/>
    <property type="match status" value="1"/>
</dbReference>
<dbReference type="SUPFAM" id="SSF52540">
    <property type="entry name" value="P-loop containing nucleoside triphosphate hydrolases"/>
    <property type="match status" value="1"/>
</dbReference>
<dbReference type="SUPFAM" id="SSF90123">
    <property type="entry name" value="ABC transporter transmembrane region"/>
    <property type="match status" value="1"/>
</dbReference>
<evidence type="ECO:0000256" key="2">
    <source>
        <dbReference type="ARBA" id="ARBA00022448"/>
    </source>
</evidence>
<evidence type="ECO:0000256" key="6">
    <source>
        <dbReference type="ARBA" id="ARBA00022801"/>
    </source>
</evidence>
<keyword evidence="2" id="KW-0813">Transport</keyword>
<dbReference type="PANTHER" id="PTHR43394">
    <property type="entry name" value="ATP-DEPENDENT PERMEASE MDL1, MITOCHONDRIAL"/>
    <property type="match status" value="1"/>
</dbReference>
<feature type="transmembrane region" description="Helical" evidence="11">
    <location>
        <begin position="376"/>
        <end position="396"/>
    </location>
</feature>
<dbReference type="PROSITE" id="PS50929">
    <property type="entry name" value="ABC_TM1F"/>
    <property type="match status" value="1"/>
</dbReference>
<dbReference type="FunFam" id="3.40.50.300:FF:000221">
    <property type="entry name" value="Multidrug ABC transporter ATP-binding protein"/>
    <property type="match status" value="1"/>
</dbReference>
<dbReference type="Pfam" id="PF00005">
    <property type="entry name" value="ABC_tran"/>
    <property type="match status" value="1"/>
</dbReference>
<dbReference type="SMART" id="SM00382">
    <property type="entry name" value="AAA"/>
    <property type="match status" value="1"/>
</dbReference>
<accession>A0A5B9PE30</accession>
<dbReference type="KEGG" id="mff:MFFC18_33540"/>
<keyword evidence="7 15" id="KW-0067">ATP-binding</keyword>
<dbReference type="InterPro" id="IPR003439">
    <property type="entry name" value="ABC_transporter-like_ATP-bd"/>
</dbReference>
<keyword evidence="9 11" id="KW-0472">Membrane</keyword>
<protein>
    <submittedName>
        <fullName evidence="15">Toxin RTX-I translocation ATP-binding protein</fullName>
    </submittedName>
</protein>
<dbReference type="Gene3D" id="3.90.70.10">
    <property type="entry name" value="Cysteine proteinases"/>
    <property type="match status" value="1"/>
</dbReference>
<dbReference type="PROSITE" id="PS50990">
    <property type="entry name" value="PEPTIDASE_C39"/>
    <property type="match status" value="1"/>
</dbReference>
<gene>
    <name evidence="15" type="primary">apxIB</name>
    <name evidence="15" type="ORF">MFFC18_33540</name>
</gene>
<evidence type="ECO:0000256" key="7">
    <source>
        <dbReference type="ARBA" id="ARBA00022840"/>
    </source>
</evidence>
<dbReference type="GO" id="GO:0005524">
    <property type="term" value="F:ATP binding"/>
    <property type="evidence" value="ECO:0007669"/>
    <property type="project" value="UniProtKB-KW"/>
</dbReference>
<feature type="transmembrane region" description="Helical" evidence="11">
    <location>
        <begin position="345"/>
        <end position="370"/>
    </location>
</feature>
<dbReference type="InterPro" id="IPR036640">
    <property type="entry name" value="ABC1_TM_sf"/>
</dbReference>
<evidence type="ECO:0000259" key="12">
    <source>
        <dbReference type="PROSITE" id="PS50893"/>
    </source>
</evidence>
<dbReference type="STRING" id="980251.GCA_001642875_02720"/>
<dbReference type="PROSITE" id="PS00211">
    <property type="entry name" value="ABC_TRANSPORTER_1"/>
    <property type="match status" value="1"/>
</dbReference>
<dbReference type="PANTHER" id="PTHR43394:SF1">
    <property type="entry name" value="ATP-BINDING CASSETTE SUB-FAMILY B MEMBER 10, MITOCHONDRIAL"/>
    <property type="match status" value="1"/>
</dbReference>
<keyword evidence="8 11" id="KW-1133">Transmembrane helix</keyword>